<dbReference type="Proteomes" id="UP000264702">
    <property type="component" value="Unassembled WGS sequence"/>
</dbReference>
<organism evidence="2 3">
    <name type="scientific">Paracidobacterium acidisoli</name>
    <dbReference type="NCBI Taxonomy" id="2303751"/>
    <lineage>
        <taxon>Bacteria</taxon>
        <taxon>Pseudomonadati</taxon>
        <taxon>Acidobacteriota</taxon>
        <taxon>Terriglobia</taxon>
        <taxon>Terriglobales</taxon>
        <taxon>Acidobacteriaceae</taxon>
        <taxon>Paracidobacterium</taxon>
    </lineage>
</organism>
<sequence length="626" mass="66604">MKTETGDGETAHSLYFPSQILSFTDTFLRDTGRTMQRRSGLLLCLALPSVLFAASAAAFAQSPAIPTIRTGTQIVVVDVSVSDGHGVPVHGLKQADFSVLENGRQQTIRNFDEHAAPAEAAPGQPAAIPPLPPHVYTNFTPVPEDAPLNVLLVDTLNTPADRQAHVRQQLLSFFAGMRPGSRLAIFRLTTRLSLVQGFTTDPLLLRAAMSGMNAATPSPILADPIGSMSGLADDLAQMPVSPSASSQAIAGAREIDARQTNRQDQLRVMYTLGALNQMAHYLSGMPGRKNLIWLSGSLPLNDLTHTGPLQSSFRETMNLLARAQVAVYPVDAAGLANTPISDPSAGKYAINGGVAVDNDLDQFATQTIDAHTTMRQMAAATGGKAYLDGNGIPQAIGSILQNGSSYYTLVYSPADKKEDGSYRKIAVRVASGHYTLTYRNGYYADTADAQRDAERSLQHSPAPGNAGHFDAMRAAMQWGAPAPGEILFKAILAASPALSDQPAAGNTVLPGAKPPWRLVTIAYAANPGDITMPEGPDGARRVALDFVALVYDRDGRLMTGQSNAVNVFAKPEAVQQFLKEGMRYQQQIAVPAKGEYSLRVGIHDRIGDRVGVLEVPASSITAEAAR</sequence>
<name>A0A372IKZ4_9BACT</name>
<dbReference type="NCBIfam" id="TIGR03436">
    <property type="entry name" value="acidobact_VWFA"/>
    <property type="match status" value="1"/>
</dbReference>
<keyword evidence="1" id="KW-1133">Transmembrane helix</keyword>
<keyword evidence="1" id="KW-0812">Transmembrane</keyword>
<evidence type="ECO:0000256" key="1">
    <source>
        <dbReference type="SAM" id="Phobius"/>
    </source>
</evidence>
<evidence type="ECO:0000313" key="3">
    <source>
        <dbReference type="Proteomes" id="UP000264702"/>
    </source>
</evidence>
<reference evidence="2 3" key="1">
    <citation type="submission" date="2018-08" db="EMBL/GenBank/DDBJ databases">
        <title>Acidipila sp. 4G-K13, an acidobacterium isolated from forest soil.</title>
        <authorList>
            <person name="Gao Z.-H."/>
            <person name="Qiu L.-H."/>
        </authorList>
    </citation>
    <scope>NUCLEOTIDE SEQUENCE [LARGE SCALE GENOMIC DNA]</scope>
    <source>
        <strain evidence="2 3">4G-K13</strain>
    </source>
</reference>
<gene>
    <name evidence="2" type="ORF">D0Y96_17290</name>
</gene>
<feature type="transmembrane region" description="Helical" evidence="1">
    <location>
        <begin position="39"/>
        <end position="60"/>
    </location>
</feature>
<keyword evidence="1" id="KW-0472">Membrane</keyword>
<evidence type="ECO:0000313" key="2">
    <source>
        <dbReference type="EMBL" id="RFU15419.1"/>
    </source>
</evidence>
<dbReference type="EMBL" id="QVQT01000006">
    <property type="protein sequence ID" value="RFU15419.1"/>
    <property type="molecule type" value="Genomic_DNA"/>
</dbReference>
<dbReference type="AlphaFoldDB" id="A0A372IKZ4"/>
<dbReference type="InterPro" id="IPR017802">
    <property type="entry name" value="VWFA-rel_acidobac-type"/>
</dbReference>
<protein>
    <submittedName>
        <fullName evidence="2">VWA domain-containing protein</fullName>
    </submittedName>
</protein>
<comment type="caution">
    <text evidence="2">The sequence shown here is derived from an EMBL/GenBank/DDBJ whole genome shotgun (WGS) entry which is preliminary data.</text>
</comment>
<keyword evidence="3" id="KW-1185">Reference proteome</keyword>
<proteinExistence type="predicted"/>
<accession>A0A372IKZ4</accession>